<evidence type="ECO:0000313" key="3">
    <source>
        <dbReference type="EMBL" id="CAE4585852.1"/>
    </source>
</evidence>
<dbReference type="InterPro" id="IPR036188">
    <property type="entry name" value="FAD/NAD-bd_sf"/>
</dbReference>
<gene>
    <name evidence="3" type="ORF">DBRI00130_LOCUS3898</name>
</gene>
<dbReference type="PANTHER" id="PTHR47469">
    <property type="entry name" value="MONOOXYGENASE-LIKE"/>
    <property type="match status" value="1"/>
</dbReference>
<protein>
    <recommendedName>
        <fullName evidence="4">FAD-binding domain-containing protein</fullName>
    </recommendedName>
</protein>
<dbReference type="InterPro" id="IPR053212">
    <property type="entry name" value="DHP_3-monooxygenase"/>
</dbReference>
<dbReference type="GO" id="GO:0071949">
    <property type="term" value="F:FAD binding"/>
    <property type="evidence" value="ECO:0007669"/>
    <property type="project" value="InterPro"/>
</dbReference>
<evidence type="ECO:0000259" key="2">
    <source>
        <dbReference type="Pfam" id="PF22607"/>
    </source>
</evidence>
<proteinExistence type="predicted"/>
<dbReference type="SUPFAM" id="SSF51905">
    <property type="entry name" value="FAD/NAD(P)-binding domain"/>
    <property type="match status" value="1"/>
</dbReference>
<evidence type="ECO:0008006" key="4">
    <source>
        <dbReference type="Google" id="ProtNLM"/>
    </source>
</evidence>
<dbReference type="PRINTS" id="PR00420">
    <property type="entry name" value="RNGMNOXGNASE"/>
</dbReference>
<organism evidence="3">
    <name type="scientific">Ditylum brightwellii</name>
    <dbReference type="NCBI Taxonomy" id="49249"/>
    <lineage>
        <taxon>Eukaryota</taxon>
        <taxon>Sar</taxon>
        <taxon>Stramenopiles</taxon>
        <taxon>Ochrophyta</taxon>
        <taxon>Bacillariophyta</taxon>
        <taxon>Mediophyceae</taxon>
        <taxon>Lithodesmiophycidae</taxon>
        <taxon>Lithodesmiales</taxon>
        <taxon>Lithodesmiaceae</taxon>
        <taxon>Ditylum</taxon>
    </lineage>
</organism>
<sequence>MSSVPSGNGGEARNKLRAIVVGGSIGGLATAAVLNNQGGWEVKVYEKSSGDLSQRGAGIFTTRPMLAYLQKLGILSEGDDIDMGRVGVPLDERWLLDREGEKIYTYAGISQISGSWSTVYSHCRASMNPENYHQGVEVESYRESEEGVEVIFKDNARRPERCDVLVGADGSSSKIRSLLIDEIARKLDPLTTENVLGRMEVDRNLQDIFQAVDSTGTVVKNARGEGSDGATTRENSGNHNFIELKQQLLKKLESSRRPNFANYVAYRFVLPEKSVVAINPHWFHTFCFWASRDEIFVLCYPMVGYEKNTQAGDRLWNTVCYVKPTKEQQRTIRDASSAALAVDNATLQSLRSTLEKFLPTELVKLYLGDLSQKMCHPVSEFHMPLATNCSRVVLIGDAATTHRPHPAVGTTKAIEDAIALGRCLQGKTFPRPPATTLKPAVVHTDTIAAGLLQYNNERVPKQRLAYEHGRTVGACLFGDRADNVEELDLALLKKAVRLTARYSDDVKCEIESN</sequence>
<reference evidence="3" key="1">
    <citation type="submission" date="2021-01" db="EMBL/GenBank/DDBJ databases">
        <authorList>
            <person name="Corre E."/>
            <person name="Pelletier E."/>
            <person name="Niang G."/>
            <person name="Scheremetjew M."/>
            <person name="Finn R."/>
            <person name="Kale V."/>
            <person name="Holt S."/>
            <person name="Cochrane G."/>
            <person name="Meng A."/>
            <person name="Brown T."/>
            <person name="Cohen L."/>
        </authorList>
    </citation>
    <scope>NUCLEOTIDE SEQUENCE</scope>
    <source>
        <strain evidence="3">GSO104</strain>
    </source>
</reference>
<accession>A0A7S4QJV7</accession>
<dbReference type="AlphaFoldDB" id="A0A7S4QJV7"/>
<name>A0A7S4QJV7_9STRA</name>
<dbReference type="PANTHER" id="PTHR47469:SF2">
    <property type="entry name" value="OS06G0597600 PROTEIN"/>
    <property type="match status" value="1"/>
</dbReference>
<evidence type="ECO:0000259" key="1">
    <source>
        <dbReference type="Pfam" id="PF01494"/>
    </source>
</evidence>
<dbReference type="Pfam" id="PF22607">
    <property type="entry name" value="FAD_binding-like"/>
    <property type="match status" value="1"/>
</dbReference>
<dbReference type="EMBL" id="HBNS01004816">
    <property type="protein sequence ID" value="CAE4585852.1"/>
    <property type="molecule type" value="Transcribed_RNA"/>
</dbReference>
<feature type="domain" description="FAD-binding" evidence="1">
    <location>
        <begin position="17"/>
        <end position="227"/>
    </location>
</feature>
<dbReference type="InterPro" id="IPR002938">
    <property type="entry name" value="FAD-bd"/>
</dbReference>
<dbReference type="InterPro" id="IPR054707">
    <property type="entry name" value="DhpH_subs-bd"/>
</dbReference>
<feature type="domain" description="2,6-dihydroxypyridine 3-monooxygenase substrate binding" evidence="2">
    <location>
        <begin position="260"/>
        <end position="328"/>
    </location>
</feature>
<dbReference type="Gene3D" id="3.50.50.60">
    <property type="entry name" value="FAD/NAD(P)-binding domain"/>
    <property type="match status" value="2"/>
</dbReference>
<dbReference type="Pfam" id="PF01494">
    <property type="entry name" value="FAD_binding_3"/>
    <property type="match status" value="1"/>
</dbReference>